<dbReference type="EMBL" id="CP029288">
    <property type="protein sequence ID" value="AWR98223.1"/>
    <property type="molecule type" value="Genomic_DNA"/>
</dbReference>
<dbReference type="RefSeq" id="WP_110381099.1">
    <property type="nucleotide sequence ID" value="NZ_CP029288.2"/>
</dbReference>
<keyword evidence="3" id="KW-1185">Reference proteome</keyword>
<dbReference type="AlphaFoldDB" id="A0A2U9IQF9"/>
<name>A0A2U9IQF9_9CREN</name>
<keyword evidence="1" id="KW-1133">Transmembrane helix</keyword>
<keyword evidence="1" id="KW-0812">Transmembrane</keyword>
<sequence>MLRKKIIIPLLFVISVIAYFEDLGKTMPELLYLSAISAGSFWAGIALLIPVKFYKYILPEAKKSKAYWISAISYLTFHLLAYGIFYVMILGYIGFYVYFGFGIGATTTPPWPYFLYWETTSPGFWFLIGPYESDGTPFAVFIGIILALLIGANVEKIVKMYKLLKSSKNLPLAIVSVPTIGIISGTSCCLSLPTILIYMTALAVGAVYSVLGILASPVYFALAYYGLPIGSVFLLYFNLRDMNRIISKCKYIKMADKINQKSK</sequence>
<evidence type="ECO:0000313" key="3">
    <source>
        <dbReference type="Proteomes" id="UP000248410"/>
    </source>
</evidence>
<reference evidence="2 3" key="1">
    <citation type="submission" date="2018-05" db="EMBL/GenBank/DDBJ databases">
        <title>Complete Genome Sequences of Extremely Thermoacidophilic, Metal-Mobilizing Type-Strain Members of the Archaeal Family Sulfolobaceae: Acidianus brierleyi DSM-1651T, Acidianus sulfidivorans DSM-18786T, Metallosphaera hakonensis DSM-7519T, and Metallosphaera prunae DSM-10039T.</title>
        <authorList>
            <person name="Counts J.A."/>
            <person name="Kelly R.M."/>
        </authorList>
    </citation>
    <scope>NUCLEOTIDE SEQUENCE [LARGE SCALE GENOMIC DNA]</scope>
    <source>
        <strain evidence="2 3">JP7</strain>
    </source>
</reference>
<proteinExistence type="predicted"/>
<feature type="transmembrane region" description="Helical" evidence="1">
    <location>
        <begin position="170"/>
        <end position="198"/>
    </location>
</feature>
<dbReference type="GeneID" id="36837088"/>
<feature type="transmembrane region" description="Helical" evidence="1">
    <location>
        <begin position="218"/>
        <end position="239"/>
    </location>
</feature>
<protein>
    <submittedName>
        <fullName evidence="2">Uncharacterized protein</fullName>
    </submittedName>
</protein>
<feature type="transmembrane region" description="Helical" evidence="1">
    <location>
        <begin position="66"/>
        <end position="99"/>
    </location>
</feature>
<dbReference type="OrthoDB" id="34768at2157"/>
<feature type="transmembrane region" description="Helical" evidence="1">
    <location>
        <begin position="30"/>
        <end position="54"/>
    </location>
</feature>
<dbReference type="KEGG" id="asul:DFR86_03925"/>
<dbReference type="Proteomes" id="UP000248410">
    <property type="component" value="Chromosome"/>
</dbReference>
<gene>
    <name evidence="2" type="ORF">DFR86_03925</name>
</gene>
<keyword evidence="1" id="KW-0472">Membrane</keyword>
<accession>A0A2U9IQF9</accession>
<organism evidence="2 3">
    <name type="scientific">Acidianus sulfidivorans JP7</name>
    <dbReference type="NCBI Taxonomy" id="619593"/>
    <lineage>
        <taxon>Archaea</taxon>
        <taxon>Thermoproteota</taxon>
        <taxon>Thermoprotei</taxon>
        <taxon>Sulfolobales</taxon>
        <taxon>Sulfolobaceae</taxon>
        <taxon>Acidianus</taxon>
    </lineage>
</organism>
<evidence type="ECO:0000313" key="2">
    <source>
        <dbReference type="EMBL" id="AWR98223.1"/>
    </source>
</evidence>
<evidence type="ECO:0000256" key="1">
    <source>
        <dbReference type="SAM" id="Phobius"/>
    </source>
</evidence>
<feature type="transmembrane region" description="Helical" evidence="1">
    <location>
        <begin position="138"/>
        <end position="158"/>
    </location>
</feature>